<dbReference type="InterPro" id="IPR026591">
    <property type="entry name" value="Sirtuin_cat_small_dom_sf"/>
</dbReference>
<dbReference type="PANTHER" id="PTHR11085:SF9">
    <property type="entry name" value="NAD-DEPENDENT PROTEIN DEACETYLASE SIRTUIN-1"/>
    <property type="match status" value="1"/>
</dbReference>
<dbReference type="PANTHER" id="PTHR11085">
    <property type="entry name" value="NAD-DEPENDENT PROTEIN DEACYLASE SIRTUIN-5, MITOCHONDRIAL-RELATED"/>
    <property type="match status" value="1"/>
</dbReference>
<dbReference type="EMBL" id="CP034458">
    <property type="protein sequence ID" value="QBM88167.1"/>
    <property type="molecule type" value="Genomic_DNA"/>
</dbReference>
<feature type="region of interest" description="Disordered" evidence="13">
    <location>
        <begin position="86"/>
        <end position="120"/>
    </location>
</feature>
<comment type="cofactor">
    <cofactor evidence="1">
        <name>Zn(2+)</name>
        <dbReference type="ChEBI" id="CHEBI:29105"/>
    </cofactor>
</comment>
<evidence type="ECO:0000256" key="6">
    <source>
        <dbReference type="ARBA" id="ARBA00022723"/>
    </source>
</evidence>
<dbReference type="STRING" id="2163413.A0A4P6XLG1"/>
<dbReference type="GO" id="GO:0070403">
    <property type="term" value="F:NAD+ binding"/>
    <property type="evidence" value="ECO:0007669"/>
    <property type="project" value="InterPro"/>
</dbReference>
<reference evidence="16" key="1">
    <citation type="submission" date="2019-03" db="EMBL/GenBank/DDBJ databases">
        <title>Snf2 controls pulcherriminic acid biosynthesis and connects pigmentation and antifungal activity of the yeast Metschnikowia pulcherrima.</title>
        <authorList>
            <person name="Gore-Lloyd D."/>
            <person name="Sumann I."/>
            <person name="Brachmann A.O."/>
            <person name="Schneeberger K."/>
            <person name="Ortiz-Merino R.A."/>
            <person name="Moreno-Beltran M."/>
            <person name="Schlaefli M."/>
            <person name="Kirner P."/>
            <person name="Santos Kron A."/>
            <person name="Wolfe K.H."/>
            <person name="Piel J."/>
            <person name="Ahrens C.H."/>
            <person name="Henk D."/>
            <person name="Freimoser F.M."/>
        </authorList>
    </citation>
    <scope>NUCLEOTIDE SEQUENCE [LARGE SCALE GENOMIC DNA]</scope>
    <source>
        <strain evidence="16">APC 1.2</strain>
    </source>
</reference>
<feature type="binding site" evidence="12">
    <location>
        <position position="370"/>
    </location>
    <ligand>
        <name>Zn(2+)</name>
        <dbReference type="ChEBI" id="CHEBI:29105"/>
    </ligand>
</feature>
<dbReference type="AlphaFoldDB" id="A0A4P6XLG1"/>
<dbReference type="InterPro" id="IPR007654">
    <property type="entry name" value="NAD-dep_histone_deAcase_SIR2_N"/>
</dbReference>
<evidence type="ECO:0000256" key="13">
    <source>
        <dbReference type="SAM" id="MobiDB-lite"/>
    </source>
</evidence>
<keyword evidence="5" id="KW-0808">Transferase</keyword>
<dbReference type="Pfam" id="PF04574">
    <property type="entry name" value="DUF592"/>
    <property type="match status" value="2"/>
</dbReference>
<feature type="binding site" evidence="12">
    <location>
        <position position="391"/>
    </location>
    <ligand>
        <name>Zn(2+)</name>
        <dbReference type="ChEBI" id="CHEBI:29105"/>
    </ligand>
</feature>
<dbReference type="Gene3D" id="3.40.50.1220">
    <property type="entry name" value="TPP-binding domain"/>
    <property type="match status" value="1"/>
</dbReference>
<evidence type="ECO:0000256" key="1">
    <source>
        <dbReference type="ARBA" id="ARBA00001947"/>
    </source>
</evidence>
<evidence type="ECO:0000256" key="3">
    <source>
        <dbReference type="ARBA" id="ARBA00006924"/>
    </source>
</evidence>
<evidence type="ECO:0000256" key="11">
    <source>
        <dbReference type="ARBA" id="ARBA00023242"/>
    </source>
</evidence>
<keyword evidence="9" id="KW-0520">NAD</keyword>
<evidence type="ECO:0000256" key="5">
    <source>
        <dbReference type="ARBA" id="ARBA00022679"/>
    </source>
</evidence>
<evidence type="ECO:0000256" key="8">
    <source>
        <dbReference type="ARBA" id="ARBA00023015"/>
    </source>
</evidence>
<evidence type="ECO:0000313" key="16">
    <source>
        <dbReference type="Proteomes" id="UP000292447"/>
    </source>
</evidence>
<name>A0A4P6XLG1_9ASCO</name>
<protein>
    <submittedName>
        <fullName evidence="15">NAD-dependent histone deacetylase SIR2</fullName>
    </submittedName>
</protein>
<evidence type="ECO:0000313" key="15">
    <source>
        <dbReference type="EMBL" id="QBM88167.1"/>
    </source>
</evidence>
<feature type="region of interest" description="Disordered" evidence="13">
    <location>
        <begin position="33"/>
        <end position="71"/>
    </location>
</feature>
<evidence type="ECO:0000256" key="7">
    <source>
        <dbReference type="ARBA" id="ARBA00022833"/>
    </source>
</evidence>
<accession>A0A4P6XLG1</accession>
<feature type="binding site" evidence="12">
    <location>
        <position position="367"/>
    </location>
    <ligand>
        <name>Zn(2+)</name>
        <dbReference type="ChEBI" id="CHEBI:29105"/>
    </ligand>
</feature>
<keyword evidence="7 12" id="KW-0862">Zinc</keyword>
<feature type="compositionally biased region" description="Basic and acidic residues" evidence="13">
    <location>
        <begin position="106"/>
        <end position="117"/>
    </location>
</feature>
<gene>
    <name evidence="15" type="primary">MPUL0C01310</name>
    <name evidence="15" type="ORF">METSCH_C01310</name>
</gene>
<sequence>MGLLNQEIVLLDSESELEAERQPKKLRLLATAAPQVPAAIPPMRKPFMDESDGESSENESHSDKNNSARNGTIVNRVTCVVDGQEVSVPTPSESFGLDTTPAPESPSEHDDSEHDLDASDESLEGSLGLIGLVEIPVRDLVKPDENGEVKTEDIDRLRTVDETRRALKLLGVLPFIEEFLPNLVDSETVYQLLLKLGFRPKNLPPQDSGQNLLALLKLLHVAAYRVNKIRFRLDDFRLVNDVLAALRTARKVLVITGAGISTSLGIPDFRSTEGFYSKMTALGLNDPQEVFDLSVFRADPLIFYLIAHMILPPEGVKAPLHLFIRLLQDRGILLRNYTQNIDNLEANAGILPEKMVQCHGSFANATCMTCGYKTAGVNLYPAMRAGEIAYCPNCTKKRQSLMRKDDVDLEESFGVMKPDITFFGEDLPRRFHDNIKNDLKQCDLLISIGTSLRVQPVSNMVDVVDHNVPQILINKDPLPDCNFDVSFLGFCDDTVSYLCDRLGDEWAIDHPDYLELVGENHDNLMVFGTDEAGVFNVRNKKRDAEDANGPAKLAPEPDLVILEPSFV</sequence>
<evidence type="ECO:0000256" key="2">
    <source>
        <dbReference type="ARBA" id="ARBA00004123"/>
    </source>
</evidence>
<feature type="active site" description="Proton acceptor" evidence="12">
    <location>
        <position position="359"/>
    </location>
</feature>
<evidence type="ECO:0000256" key="4">
    <source>
        <dbReference type="ARBA" id="ARBA00022491"/>
    </source>
</evidence>
<dbReference type="SUPFAM" id="SSF52467">
    <property type="entry name" value="DHS-like NAD/FAD-binding domain"/>
    <property type="match status" value="1"/>
</dbReference>
<proteinExistence type="inferred from homology"/>
<dbReference type="InterPro" id="IPR026590">
    <property type="entry name" value="Ssirtuin_cat_dom"/>
</dbReference>
<dbReference type="Proteomes" id="UP000292447">
    <property type="component" value="Chromosome III"/>
</dbReference>
<evidence type="ECO:0000256" key="10">
    <source>
        <dbReference type="ARBA" id="ARBA00023163"/>
    </source>
</evidence>
<dbReference type="InterPro" id="IPR029035">
    <property type="entry name" value="DHS-like_NAD/FAD-binding_dom"/>
</dbReference>
<keyword evidence="4" id="KW-0678">Repressor</keyword>
<dbReference type="PROSITE" id="PS50305">
    <property type="entry name" value="SIRTUIN"/>
    <property type="match status" value="1"/>
</dbReference>
<evidence type="ECO:0000256" key="12">
    <source>
        <dbReference type="PROSITE-ProRule" id="PRU00236"/>
    </source>
</evidence>
<dbReference type="GO" id="GO:0005634">
    <property type="term" value="C:nucleus"/>
    <property type="evidence" value="ECO:0007669"/>
    <property type="project" value="UniProtKB-SubCell"/>
</dbReference>
<feature type="binding site" evidence="12">
    <location>
        <position position="394"/>
    </location>
    <ligand>
        <name>Zn(2+)</name>
        <dbReference type="ChEBI" id="CHEBI:29105"/>
    </ligand>
</feature>
<evidence type="ECO:0000256" key="9">
    <source>
        <dbReference type="ARBA" id="ARBA00023027"/>
    </source>
</evidence>
<dbReference type="GO" id="GO:0046970">
    <property type="term" value="F:histone H4K16 deacetylase activity, NAD-dependent"/>
    <property type="evidence" value="ECO:0007669"/>
    <property type="project" value="TreeGrafter"/>
</dbReference>
<organism evidence="15 16">
    <name type="scientific">Metschnikowia aff. pulcherrima</name>
    <dbReference type="NCBI Taxonomy" id="2163413"/>
    <lineage>
        <taxon>Eukaryota</taxon>
        <taxon>Fungi</taxon>
        <taxon>Dikarya</taxon>
        <taxon>Ascomycota</taxon>
        <taxon>Saccharomycotina</taxon>
        <taxon>Pichiomycetes</taxon>
        <taxon>Metschnikowiaceae</taxon>
        <taxon>Metschnikowia</taxon>
    </lineage>
</organism>
<comment type="similarity">
    <text evidence="3">Belongs to the sirtuin family. Class I subfamily.</text>
</comment>
<comment type="subcellular location">
    <subcellularLocation>
        <location evidence="2">Nucleus</location>
    </subcellularLocation>
</comment>
<keyword evidence="11" id="KW-0539">Nucleus</keyword>
<dbReference type="InterPro" id="IPR003000">
    <property type="entry name" value="Sirtuin"/>
</dbReference>
<keyword evidence="16" id="KW-1185">Reference proteome</keyword>
<evidence type="ECO:0000259" key="14">
    <source>
        <dbReference type="PROSITE" id="PS50305"/>
    </source>
</evidence>
<keyword evidence="8" id="KW-0805">Transcription regulation</keyword>
<dbReference type="Gene3D" id="3.30.1600.10">
    <property type="entry name" value="SIR2/SIRT2 'Small Domain"/>
    <property type="match status" value="1"/>
</dbReference>
<keyword evidence="6 12" id="KW-0479">Metal-binding</keyword>
<keyword evidence="10" id="KW-0804">Transcription</keyword>
<dbReference type="GO" id="GO:0046872">
    <property type="term" value="F:metal ion binding"/>
    <property type="evidence" value="ECO:0007669"/>
    <property type="project" value="UniProtKB-KW"/>
</dbReference>
<dbReference type="Pfam" id="PF02146">
    <property type="entry name" value="SIR2"/>
    <property type="match status" value="1"/>
</dbReference>
<dbReference type="InterPro" id="IPR050134">
    <property type="entry name" value="NAD-dep_sirtuin_deacylases"/>
</dbReference>
<feature type="domain" description="Deacetylase sirtuin-type" evidence="14">
    <location>
        <begin position="232"/>
        <end position="505"/>
    </location>
</feature>